<dbReference type="AlphaFoldDB" id="A0A976FR83"/>
<dbReference type="GeneID" id="94345697"/>
<dbReference type="OrthoDB" id="60477at2759"/>
<name>A0A976FR83_BRELC</name>
<proteinExistence type="predicted"/>
<dbReference type="Proteomes" id="UP000294530">
    <property type="component" value="Unassembled WGS sequence"/>
</dbReference>
<sequence>MEHEMQVFLQQHQVQLMEAQVPEHLWPIAFYKLKNEVFDAGNYFFLARDEDGDLHAVVRDDVDLAPIQPQSDEALFLVDHAWTFIADKMREQLKALPSLLERMKLLLQIEEMASEELVKTVADRVWRYANTYRLGNVKPEDATTIWYVMDEVGSAIEHGKVPNVRMAPFYYGPSQCAFSLFWTIEPIEGGNFLSRDYFLKYALDAPMHTALLAALFYEPGKDNTPFQKELQEVVADRAQNYTLEFARAQLQAIVSLNSDKPPDSAKTITSDSLSTIVAGSNPIRIYSELELLHQNLTHSRFKLVDNEEEAQVVWTTRHIKDYPKYTTNENVLIINQFPNERLLTCKDLLYEMCKLQNCGVKPKWLAETYNMASEFPELIARFIQCDLIAHKNGDEDDEGNHWICKPWNMARSIDTCIAQNAPHLARLAETGPKIACKYIHRPLLIDQRKFDLRFLVMVKSTEPLELYLSGVYWLRIANEEFSMDSFEDFEKHFTVMNYSGFSVRIMQNSEFVKRFDTEYPSEDWATVYNKICSSIKQLFEYATAQPPPFGLGRCSKSRALYGVDVMLSWEVDEKTGDESVCPIILETNFQPDCGRACKYFPHFFNDLMNVLVLDRPDETVHGCTRL</sequence>
<evidence type="ECO:0000259" key="1">
    <source>
        <dbReference type="Pfam" id="PF25556"/>
    </source>
</evidence>
<feature type="domain" description="Tubulin--tyrosine ligase-like protein 12 SET-like" evidence="1">
    <location>
        <begin position="67"/>
        <end position="198"/>
    </location>
</feature>
<dbReference type="Pfam" id="PF25556">
    <property type="entry name" value="SET_TTL"/>
    <property type="match status" value="1"/>
</dbReference>
<accession>A0A976FR83</accession>
<dbReference type="Pfam" id="PF03133">
    <property type="entry name" value="TTL"/>
    <property type="match status" value="1"/>
</dbReference>
<dbReference type="KEGG" id="blac:94345697"/>
<gene>
    <name evidence="2" type="ORF">CCR75_001925</name>
</gene>
<organism evidence="2 3">
    <name type="scientific">Bremia lactucae</name>
    <name type="common">Lettuce downy mildew</name>
    <dbReference type="NCBI Taxonomy" id="4779"/>
    <lineage>
        <taxon>Eukaryota</taxon>
        <taxon>Sar</taxon>
        <taxon>Stramenopiles</taxon>
        <taxon>Oomycota</taxon>
        <taxon>Peronosporomycetes</taxon>
        <taxon>Peronosporales</taxon>
        <taxon>Peronosporaceae</taxon>
        <taxon>Bremia</taxon>
    </lineage>
</organism>
<dbReference type="PROSITE" id="PS51221">
    <property type="entry name" value="TTL"/>
    <property type="match status" value="1"/>
</dbReference>
<keyword evidence="3" id="KW-1185">Reference proteome</keyword>
<dbReference type="Gene3D" id="3.30.470.20">
    <property type="entry name" value="ATP-grasp fold, B domain"/>
    <property type="match status" value="1"/>
</dbReference>
<reference evidence="2 3" key="1">
    <citation type="journal article" date="2021" name="Genome Biol.">
        <title>AFLAP: assembly-free linkage analysis pipeline using k-mers from genome sequencing data.</title>
        <authorList>
            <person name="Fletcher K."/>
            <person name="Zhang L."/>
            <person name="Gil J."/>
            <person name="Han R."/>
            <person name="Cavanaugh K."/>
            <person name="Michelmore R."/>
        </authorList>
    </citation>
    <scope>NUCLEOTIDE SEQUENCE [LARGE SCALE GENOMIC DNA]</scope>
    <source>
        <strain evidence="2 3">SF5</strain>
    </source>
</reference>
<dbReference type="RefSeq" id="XP_067820625.1">
    <property type="nucleotide sequence ID" value="XM_067960026.1"/>
</dbReference>
<dbReference type="InterPro" id="IPR027749">
    <property type="entry name" value="TTLL12"/>
</dbReference>
<protein>
    <recommendedName>
        <fullName evidence="1">Tubulin--tyrosine ligase-like protein 12 SET-like domain-containing protein</fullName>
    </recommendedName>
</protein>
<comment type="caution">
    <text evidence="2">The sequence shown here is derived from an EMBL/GenBank/DDBJ whole genome shotgun (WGS) entry which is preliminary data.</text>
</comment>
<dbReference type="InterPro" id="IPR004344">
    <property type="entry name" value="TTL/TTLL_fam"/>
</dbReference>
<dbReference type="PANTHER" id="PTHR46088:SF1">
    <property type="entry name" value="TUBULIN--TYROSINE LIGASE-LIKE PROTEIN 12"/>
    <property type="match status" value="1"/>
</dbReference>
<evidence type="ECO:0000313" key="2">
    <source>
        <dbReference type="EMBL" id="TDH71126.1"/>
    </source>
</evidence>
<evidence type="ECO:0000313" key="3">
    <source>
        <dbReference type="Proteomes" id="UP000294530"/>
    </source>
</evidence>
<dbReference type="EMBL" id="SHOA02000059">
    <property type="protein sequence ID" value="TDH71126.1"/>
    <property type="molecule type" value="Genomic_DNA"/>
</dbReference>
<dbReference type="GO" id="GO:0005737">
    <property type="term" value="C:cytoplasm"/>
    <property type="evidence" value="ECO:0007669"/>
    <property type="project" value="TreeGrafter"/>
</dbReference>
<dbReference type="PANTHER" id="PTHR46088">
    <property type="entry name" value="TUBULIN--TYROSINE LIGASE-LIKE PROTEIN 12"/>
    <property type="match status" value="1"/>
</dbReference>
<dbReference type="InterPro" id="IPR057954">
    <property type="entry name" value="SET_TTL12"/>
</dbReference>